<comment type="caution">
    <text evidence="1">The sequence shown here is derived from an EMBL/GenBank/DDBJ whole genome shotgun (WGS) entry which is preliminary data.</text>
</comment>
<accession>A0A8S4QXY4</accession>
<gene>
    <name evidence="1" type="primary">jg23215</name>
    <name evidence="1" type="ORF">PAEG_LOCUS6181</name>
</gene>
<dbReference type="Proteomes" id="UP000838756">
    <property type="component" value="Unassembled WGS sequence"/>
</dbReference>
<keyword evidence="2" id="KW-1185">Reference proteome</keyword>
<dbReference type="AlphaFoldDB" id="A0A8S4QXY4"/>
<dbReference type="EMBL" id="CAKXAJ010019439">
    <property type="protein sequence ID" value="CAH2218345.1"/>
    <property type="molecule type" value="Genomic_DNA"/>
</dbReference>
<organism evidence="1 2">
    <name type="scientific">Pararge aegeria aegeria</name>
    <dbReference type="NCBI Taxonomy" id="348720"/>
    <lineage>
        <taxon>Eukaryota</taxon>
        <taxon>Metazoa</taxon>
        <taxon>Ecdysozoa</taxon>
        <taxon>Arthropoda</taxon>
        <taxon>Hexapoda</taxon>
        <taxon>Insecta</taxon>
        <taxon>Pterygota</taxon>
        <taxon>Neoptera</taxon>
        <taxon>Endopterygota</taxon>
        <taxon>Lepidoptera</taxon>
        <taxon>Glossata</taxon>
        <taxon>Ditrysia</taxon>
        <taxon>Papilionoidea</taxon>
        <taxon>Nymphalidae</taxon>
        <taxon>Satyrinae</taxon>
        <taxon>Satyrini</taxon>
        <taxon>Parargina</taxon>
        <taxon>Pararge</taxon>
    </lineage>
</organism>
<evidence type="ECO:0000313" key="2">
    <source>
        <dbReference type="Proteomes" id="UP000838756"/>
    </source>
</evidence>
<feature type="non-terminal residue" evidence="1">
    <location>
        <position position="1"/>
    </location>
</feature>
<proteinExistence type="predicted"/>
<evidence type="ECO:0000313" key="1">
    <source>
        <dbReference type="EMBL" id="CAH2218345.1"/>
    </source>
</evidence>
<sequence length="91" mass="10199">CTTPTDEDSDQDYVTTYDDFANQTEFSLTYPIDSFEIVRGVSPVGFPLQTFNIPLRDRGQSSRSSAQSAPGLVRANTVPRCKYHGCSRPRY</sequence>
<protein>
    <submittedName>
        <fullName evidence="1">Jg23215 protein</fullName>
    </submittedName>
</protein>
<name>A0A8S4QXY4_9NEOP</name>
<reference evidence="1" key="1">
    <citation type="submission" date="2022-03" db="EMBL/GenBank/DDBJ databases">
        <authorList>
            <person name="Lindestad O."/>
        </authorList>
    </citation>
    <scope>NUCLEOTIDE SEQUENCE</scope>
</reference>